<name>A0A437DEF3_ORYJA</name>
<gene>
    <name evidence="5" type="primary">TSFM</name>
    <name evidence="7" type="ORF">OJAV_G00048500</name>
</gene>
<accession>A0A437DEF3</accession>
<dbReference type="CDD" id="cd14275">
    <property type="entry name" value="UBA_EF-Ts"/>
    <property type="match status" value="1"/>
</dbReference>
<keyword evidence="8" id="KW-1185">Reference proteome</keyword>
<dbReference type="HAMAP" id="MF_00050">
    <property type="entry name" value="EF_Ts"/>
    <property type="match status" value="1"/>
</dbReference>
<dbReference type="InterPro" id="IPR009060">
    <property type="entry name" value="UBA-like_sf"/>
</dbReference>
<dbReference type="GO" id="GO:0005739">
    <property type="term" value="C:mitochondrion"/>
    <property type="evidence" value="ECO:0007669"/>
    <property type="project" value="UniProtKB-SubCell"/>
</dbReference>
<dbReference type="EMBL" id="CM012441">
    <property type="protein sequence ID" value="RVE73187.1"/>
    <property type="molecule type" value="Genomic_DNA"/>
</dbReference>
<dbReference type="OrthoDB" id="277235at2759"/>
<feature type="domain" description="Translation elongation factor EFTs/EF1B dimerisation" evidence="6">
    <location>
        <begin position="301"/>
        <end position="398"/>
    </location>
</feature>
<proteinExistence type="inferred from homology"/>
<dbReference type="SUPFAM" id="SSF46934">
    <property type="entry name" value="UBA-like"/>
    <property type="match status" value="1"/>
</dbReference>
<dbReference type="Proteomes" id="UP000283210">
    <property type="component" value="Chromosome 5"/>
</dbReference>
<evidence type="ECO:0000259" key="6">
    <source>
        <dbReference type="Pfam" id="PF00889"/>
    </source>
</evidence>
<feature type="domain" description="Translation elongation factor EFTs/EF1B dimerisation" evidence="6">
    <location>
        <begin position="111"/>
        <end position="258"/>
    </location>
</feature>
<dbReference type="InterPro" id="IPR001816">
    <property type="entry name" value="Transl_elong_EFTs/EF1B"/>
</dbReference>
<evidence type="ECO:0000256" key="4">
    <source>
        <dbReference type="ARBA" id="ARBA00023128"/>
    </source>
</evidence>
<evidence type="ECO:0000256" key="3">
    <source>
        <dbReference type="ARBA" id="ARBA00022917"/>
    </source>
</evidence>
<dbReference type="SUPFAM" id="SSF54713">
    <property type="entry name" value="Elongation factor Ts (EF-Ts), dimerisation domain"/>
    <property type="match status" value="3"/>
</dbReference>
<dbReference type="Pfam" id="PF25025">
    <property type="entry name" value="EF-Ts_N"/>
    <property type="match status" value="1"/>
</dbReference>
<evidence type="ECO:0000313" key="7">
    <source>
        <dbReference type="EMBL" id="RVE73187.1"/>
    </source>
</evidence>
<comment type="subcellular location">
    <subcellularLocation>
        <location evidence="5">Mitochondrion</location>
    </subcellularLocation>
</comment>
<dbReference type="InterPro" id="IPR036402">
    <property type="entry name" value="EF-Ts_dimer_sf"/>
</dbReference>
<dbReference type="GO" id="GO:0003746">
    <property type="term" value="F:translation elongation factor activity"/>
    <property type="evidence" value="ECO:0007669"/>
    <property type="project" value="UniProtKB-UniRule"/>
</dbReference>
<dbReference type="InterPro" id="IPR014039">
    <property type="entry name" value="Transl_elong_EFTs/EF1B_dimer"/>
</dbReference>
<evidence type="ECO:0000256" key="5">
    <source>
        <dbReference type="HAMAP-Rule" id="MF_03135"/>
    </source>
</evidence>
<dbReference type="Gene3D" id="3.30.479.20">
    <property type="entry name" value="Elongation factor Ts, dimerisation domain"/>
    <property type="match status" value="3"/>
</dbReference>
<dbReference type="AlphaFoldDB" id="A0A437DEF3"/>
<protein>
    <recommendedName>
        <fullName evidence="5">Elongation factor Ts, mitochondrial</fullName>
        <shortName evidence="5">EF-Ts</shortName>
        <shortName evidence="5">EF-TsMt</shortName>
    </recommendedName>
</protein>
<dbReference type="Gene3D" id="1.10.8.10">
    <property type="entry name" value="DNA helicase RuvA subunit, C-terminal domain"/>
    <property type="match status" value="1"/>
</dbReference>
<dbReference type="PANTHER" id="PTHR11741:SF0">
    <property type="entry name" value="ELONGATION FACTOR TS, MITOCHONDRIAL"/>
    <property type="match status" value="1"/>
</dbReference>
<sequence length="454" mass="49022">MKMLLKCVFGAAAVNVFKVRHGCIQQSVQSVHTGCQLFAADKALLMKLRKSTGYTFINCKKALEKFDNDPAQAEIWLHEQAQKEGWSKASKLEGRKAKEGLIGVFVGETAAVMVEVNCETDFVARNEKFQQLVKDVTFATLDHHRDQNRSKSGYVKSVLTGDELSRLSVGEGATLADSVALTIGRLGENMSVRRAVTVGVPAEWRIGSYVHGAVSGQRDVAMGRYGALVVFQGGKDGEQDVLGRRLGQHVVGEAPLSLGNMDDLPCGESETRLLPQTFLADPSRTVAQFLRGQQAKSVLTGDELSRLSVGEGATLADSVALTIGRLGENMSVRRAVTVGVPAEWRIGSYVHGAVSGQRDVAMGRYGALVVFQGGKDGEQDVLGRRLGQHVVGEAPLSLGNMDDLPCGESETRLLPQTFLADPSRTVAQFLRGQQAKVLDFVRFQCGETSGKDEK</sequence>
<comment type="similarity">
    <text evidence="1 5">Belongs to the EF-Ts family.</text>
</comment>
<keyword evidence="4 5" id="KW-0496">Mitochondrion</keyword>
<evidence type="ECO:0000256" key="1">
    <source>
        <dbReference type="ARBA" id="ARBA00005532"/>
    </source>
</evidence>
<dbReference type="Pfam" id="PF00889">
    <property type="entry name" value="EF_TS"/>
    <property type="match status" value="2"/>
</dbReference>
<comment type="function">
    <text evidence="5">Associates with the EF-Tu.GDP complex and induces the exchange of GDP to GTP. It remains bound to the aminoacyl-tRNA.EF-Tu.GTP complex up to the GTP hydrolysis stage on the ribosome.</text>
</comment>
<keyword evidence="2 5" id="KW-0251">Elongation factor</keyword>
<dbReference type="GO" id="GO:0070125">
    <property type="term" value="P:mitochondrial translational elongation"/>
    <property type="evidence" value="ECO:0007669"/>
    <property type="project" value="TreeGrafter"/>
</dbReference>
<evidence type="ECO:0000256" key="2">
    <source>
        <dbReference type="ARBA" id="ARBA00022768"/>
    </source>
</evidence>
<reference evidence="7 8" key="2">
    <citation type="submission" date="2019-01" db="EMBL/GenBank/DDBJ databases">
        <title>A chromosome length genome reference of the Java medaka (oryzias javanicus).</title>
        <authorList>
            <person name="Herpin A."/>
            <person name="Takehana Y."/>
            <person name="Naruse K."/>
            <person name="Ansai S."/>
            <person name="Kawaguchi M."/>
        </authorList>
    </citation>
    <scope>NUCLEOTIDE SEQUENCE [LARGE SCALE GENOMIC DNA]</scope>
    <source>
        <strain evidence="7">RS831</strain>
        <tissue evidence="7">Whole body</tissue>
    </source>
</reference>
<dbReference type="FunFam" id="3.30.479.20:FF:000008">
    <property type="entry name" value="Elongation factor Ts, mitochondrial"/>
    <property type="match status" value="1"/>
</dbReference>
<dbReference type="PROSITE" id="PS01127">
    <property type="entry name" value="EF_TS_2"/>
    <property type="match status" value="1"/>
</dbReference>
<evidence type="ECO:0000313" key="8">
    <source>
        <dbReference type="Proteomes" id="UP000283210"/>
    </source>
</evidence>
<dbReference type="PANTHER" id="PTHR11741">
    <property type="entry name" value="ELONGATION FACTOR TS"/>
    <property type="match status" value="1"/>
</dbReference>
<dbReference type="InterPro" id="IPR018101">
    <property type="entry name" value="Transl_elong_Ts_CS"/>
</dbReference>
<keyword evidence="3 5" id="KW-0648">Protein biosynthesis</keyword>
<reference evidence="7 8" key="1">
    <citation type="submission" date="2018-11" db="EMBL/GenBank/DDBJ databases">
        <authorList>
            <person name="Lopez-Roques C."/>
            <person name="Donnadieu C."/>
            <person name="Bouchez O."/>
            <person name="Klopp C."/>
            <person name="Cabau C."/>
            <person name="Zahm M."/>
        </authorList>
    </citation>
    <scope>NUCLEOTIDE SEQUENCE [LARGE SCALE GENOMIC DNA]</scope>
    <source>
        <strain evidence="7">RS831</strain>
        <tissue evidence="7">Whole body</tissue>
    </source>
</reference>
<organism evidence="7 8">
    <name type="scientific">Oryzias javanicus</name>
    <name type="common">Javanese ricefish</name>
    <name type="synonym">Aplocheilus javanicus</name>
    <dbReference type="NCBI Taxonomy" id="123683"/>
    <lineage>
        <taxon>Eukaryota</taxon>
        <taxon>Metazoa</taxon>
        <taxon>Chordata</taxon>
        <taxon>Craniata</taxon>
        <taxon>Vertebrata</taxon>
        <taxon>Euteleostomi</taxon>
        <taxon>Actinopterygii</taxon>
        <taxon>Neopterygii</taxon>
        <taxon>Teleostei</taxon>
        <taxon>Neoteleostei</taxon>
        <taxon>Acanthomorphata</taxon>
        <taxon>Ovalentaria</taxon>
        <taxon>Atherinomorphae</taxon>
        <taxon>Beloniformes</taxon>
        <taxon>Adrianichthyidae</taxon>
        <taxon>Oryziinae</taxon>
        <taxon>Oryzias</taxon>
    </lineage>
</organism>
<dbReference type="FunFam" id="1.10.8.10:FF:000031">
    <property type="entry name" value="Elongation factor Ts, mitochondrial"/>
    <property type="match status" value="1"/>
</dbReference>